<reference evidence="1 2" key="1">
    <citation type="submission" date="2018-01" db="EMBL/GenBank/DDBJ databases">
        <authorList>
            <person name="Clerissi C."/>
        </authorList>
    </citation>
    <scope>NUCLEOTIDE SEQUENCE [LARGE SCALE GENOMIC DNA]</scope>
    <source>
        <strain evidence="1">Cupriavidus oxalaticus LMG 2235</strain>
    </source>
</reference>
<dbReference type="AlphaFoldDB" id="A0A976BBE3"/>
<organism evidence="1 2">
    <name type="scientific">Cupriavidus oxalaticus</name>
    <dbReference type="NCBI Taxonomy" id="96344"/>
    <lineage>
        <taxon>Bacteria</taxon>
        <taxon>Pseudomonadati</taxon>
        <taxon>Pseudomonadota</taxon>
        <taxon>Betaproteobacteria</taxon>
        <taxon>Burkholderiales</taxon>
        <taxon>Burkholderiaceae</taxon>
        <taxon>Cupriavidus</taxon>
    </lineage>
</organism>
<comment type="caution">
    <text evidence="1">The sequence shown here is derived from an EMBL/GenBank/DDBJ whole genome shotgun (WGS) entry which is preliminary data.</text>
</comment>
<proteinExistence type="predicted"/>
<gene>
    <name evidence="1" type="ORF">CO2235_170154</name>
</gene>
<name>A0A976BBE3_9BURK</name>
<protein>
    <submittedName>
        <fullName evidence="1">Uncharacterized protein</fullName>
    </submittedName>
</protein>
<dbReference type="Proteomes" id="UP000256862">
    <property type="component" value="Chromosome CO2235"/>
</dbReference>
<accession>A0A976BBE3</accession>
<sequence>MRAIGRAAPALLYPPESLTRVRLLRHVTALAAAACAILWPSRHCATARPEHRCVKPIPHPSS</sequence>
<dbReference type="EMBL" id="OGUS01000117">
    <property type="protein sequence ID" value="SPC13031.1"/>
    <property type="molecule type" value="Genomic_DNA"/>
</dbReference>
<evidence type="ECO:0000313" key="2">
    <source>
        <dbReference type="Proteomes" id="UP000256862"/>
    </source>
</evidence>
<evidence type="ECO:0000313" key="1">
    <source>
        <dbReference type="EMBL" id="SPC13031.1"/>
    </source>
</evidence>